<accession>A0A1R3G0G8</accession>
<reference evidence="2" key="1">
    <citation type="submission" date="2013-09" db="EMBL/GenBank/DDBJ databases">
        <title>Corchorus olitorius genome sequencing.</title>
        <authorList>
            <person name="Alam M."/>
            <person name="Haque M.S."/>
            <person name="Islam M.S."/>
            <person name="Emdad E.M."/>
            <person name="Islam M.M."/>
            <person name="Ahmed B."/>
            <person name="Halim A."/>
            <person name="Hossen Q.M.M."/>
            <person name="Hossain M.Z."/>
            <person name="Ahmed R."/>
            <person name="Khan M.M."/>
            <person name="Islam R."/>
            <person name="Rashid M.M."/>
            <person name="Khan S.A."/>
            <person name="Rahman M.S."/>
            <person name="Alam M."/>
            <person name="Yahiya A.S."/>
            <person name="Khan M.S."/>
            <person name="Azam M.S."/>
            <person name="Haque T."/>
            <person name="Lashkar M.Z.H."/>
            <person name="Akhand A.I."/>
            <person name="Morshed G."/>
            <person name="Roy S."/>
            <person name="Uddin K.S."/>
            <person name="Rabeya T."/>
            <person name="Hossain A.S."/>
            <person name="Chowdhury A."/>
            <person name="Snigdha A.R."/>
            <person name="Mortoza M.S."/>
            <person name="Matin S.A."/>
            <person name="Hoque S.M.E."/>
            <person name="Islam M.K."/>
            <person name="Roy D.K."/>
            <person name="Haider R."/>
            <person name="Moosa M.M."/>
            <person name="Elias S.M."/>
            <person name="Hasan A.M."/>
            <person name="Jahan S."/>
            <person name="Shafiuddin M."/>
            <person name="Mahmood N."/>
            <person name="Shommy N.S."/>
        </authorList>
    </citation>
    <scope>NUCLEOTIDE SEQUENCE [LARGE SCALE GENOMIC DNA]</scope>
    <source>
        <strain evidence="2">cv. O-4</strain>
    </source>
</reference>
<dbReference type="AlphaFoldDB" id="A0A1R3G0G8"/>
<dbReference type="EMBL" id="AWUE01024124">
    <property type="protein sequence ID" value="OMO51559.1"/>
    <property type="molecule type" value="Genomic_DNA"/>
</dbReference>
<gene>
    <name evidence="1" type="ORF">COLO4_37622</name>
</gene>
<protein>
    <submittedName>
        <fullName evidence="1">Uncharacterized protein</fullName>
    </submittedName>
</protein>
<keyword evidence="2" id="KW-1185">Reference proteome</keyword>
<organism evidence="1 2">
    <name type="scientific">Corchorus olitorius</name>
    <dbReference type="NCBI Taxonomy" id="93759"/>
    <lineage>
        <taxon>Eukaryota</taxon>
        <taxon>Viridiplantae</taxon>
        <taxon>Streptophyta</taxon>
        <taxon>Embryophyta</taxon>
        <taxon>Tracheophyta</taxon>
        <taxon>Spermatophyta</taxon>
        <taxon>Magnoliopsida</taxon>
        <taxon>eudicotyledons</taxon>
        <taxon>Gunneridae</taxon>
        <taxon>Pentapetalae</taxon>
        <taxon>rosids</taxon>
        <taxon>malvids</taxon>
        <taxon>Malvales</taxon>
        <taxon>Malvaceae</taxon>
        <taxon>Grewioideae</taxon>
        <taxon>Apeibeae</taxon>
        <taxon>Corchorus</taxon>
    </lineage>
</organism>
<comment type="caution">
    <text evidence="1">The sequence shown here is derived from an EMBL/GenBank/DDBJ whole genome shotgun (WGS) entry which is preliminary data.</text>
</comment>
<dbReference type="Proteomes" id="UP000187203">
    <property type="component" value="Unassembled WGS sequence"/>
</dbReference>
<sequence length="82" mass="9650">MNSGNFVFDLNKLPDGREESFEKEGFGDSDLIKFPDLNEFPAEFQETMDLNKFPEEGDEAFEDEGFQKVFRMMLKIYLPSFY</sequence>
<name>A0A1R3G0G8_9ROSI</name>
<proteinExistence type="predicted"/>
<evidence type="ECO:0000313" key="1">
    <source>
        <dbReference type="EMBL" id="OMO51559.1"/>
    </source>
</evidence>
<evidence type="ECO:0000313" key="2">
    <source>
        <dbReference type="Proteomes" id="UP000187203"/>
    </source>
</evidence>